<evidence type="ECO:0000313" key="8">
    <source>
        <dbReference type="Proteomes" id="UP000271098"/>
    </source>
</evidence>
<evidence type="ECO:0000256" key="5">
    <source>
        <dbReference type="SAM" id="Phobius"/>
    </source>
</evidence>
<keyword evidence="3 5" id="KW-1133">Transmembrane helix</keyword>
<keyword evidence="2 5" id="KW-0812">Transmembrane</keyword>
<dbReference type="Gene3D" id="1.20.1250.20">
    <property type="entry name" value="MFS general substrate transporter like domains"/>
    <property type="match status" value="1"/>
</dbReference>
<dbReference type="GO" id="GO:0016020">
    <property type="term" value="C:membrane"/>
    <property type="evidence" value="ECO:0007669"/>
    <property type="project" value="UniProtKB-SubCell"/>
</dbReference>
<proteinExistence type="predicted"/>
<evidence type="ECO:0000256" key="3">
    <source>
        <dbReference type="ARBA" id="ARBA00022989"/>
    </source>
</evidence>
<dbReference type="InterPro" id="IPR011701">
    <property type="entry name" value="MFS"/>
</dbReference>
<reference evidence="7 8" key="1">
    <citation type="submission" date="2018-11" db="EMBL/GenBank/DDBJ databases">
        <authorList>
            <consortium name="Pathogen Informatics"/>
        </authorList>
    </citation>
    <scope>NUCLEOTIDE SEQUENCE [LARGE SCALE GENOMIC DNA]</scope>
</reference>
<organism evidence="7 8">
    <name type="scientific">Gongylonema pulchrum</name>
    <dbReference type="NCBI Taxonomy" id="637853"/>
    <lineage>
        <taxon>Eukaryota</taxon>
        <taxon>Metazoa</taxon>
        <taxon>Ecdysozoa</taxon>
        <taxon>Nematoda</taxon>
        <taxon>Chromadorea</taxon>
        <taxon>Rhabditida</taxon>
        <taxon>Spirurina</taxon>
        <taxon>Spiruromorpha</taxon>
        <taxon>Spiruroidea</taxon>
        <taxon>Gongylonematidae</taxon>
        <taxon>Gongylonema</taxon>
    </lineage>
</organism>
<dbReference type="Pfam" id="PF07690">
    <property type="entry name" value="MFS_1"/>
    <property type="match status" value="1"/>
</dbReference>
<accession>A0A3P7RQ48</accession>
<dbReference type="Proteomes" id="UP000271098">
    <property type="component" value="Unassembled WGS sequence"/>
</dbReference>
<evidence type="ECO:0000256" key="1">
    <source>
        <dbReference type="ARBA" id="ARBA00004141"/>
    </source>
</evidence>
<name>A0A3P7RQ48_9BILA</name>
<feature type="transmembrane region" description="Helical" evidence="5">
    <location>
        <begin position="32"/>
        <end position="58"/>
    </location>
</feature>
<evidence type="ECO:0000256" key="4">
    <source>
        <dbReference type="ARBA" id="ARBA00023136"/>
    </source>
</evidence>
<dbReference type="OrthoDB" id="5296287at2759"/>
<dbReference type="GO" id="GO:0022857">
    <property type="term" value="F:transmembrane transporter activity"/>
    <property type="evidence" value="ECO:0007669"/>
    <property type="project" value="InterPro"/>
</dbReference>
<dbReference type="EMBL" id="UYRT01101346">
    <property type="protein sequence ID" value="VDN42919.1"/>
    <property type="molecule type" value="Genomic_DNA"/>
</dbReference>
<keyword evidence="4 5" id="KW-0472">Membrane</keyword>
<protein>
    <recommendedName>
        <fullName evidence="6">Major facilitator superfamily (MFS) profile domain-containing protein</fullName>
    </recommendedName>
</protein>
<dbReference type="InterPro" id="IPR020846">
    <property type="entry name" value="MFS_dom"/>
</dbReference>
<evidence type="ECO:0000259" key="6">
    <source>
        <dbReference type="PROSITE" id="PS50850"/>
    </source>
</evidence>
<feature type="domain" description="Major facilitator superfamily (MFS) profile" evidence="6">
    <location>
        <begin position="1"/>
        <end position="119"/>
    </location>
</feature>
<gene>
    <name evidence="7" type="ORF">GPUH_LOCUS24500</name>
</gene>
<dbReference type="InterPro" id="IPR036259">
    <property type="entry name" value="MFS_trans_sf"/>
</dbReference>
<dbReference type="PROSITE" id="PS50850">
    <property type="entry name" value="MFS"/>
    <property type="match status" value="1"/>
</dbReference>
<keyword evidence="8" id="KW-1185">Reference proteome</keyword>
<evidence type="ECO:0000256" key="2">
    <source>
        <dbReference type="ARBA" id="ARBA00022692"/>
    </source>
</evidence>
<dbReference type="SUPFAM" id="SSF103473">
    <property type="entry name" value="MFS general substrate transporter"/>
    <property type="match status" value="1"/>
</dbReference>
<comment type="subcellular location">
    <subcellularLocation>
        <location evidence="1">Membrane</location>
        <topology evidence="1">Multi-pass membrane protein</topology>
    </subcellularLocation>
</comment>
<evidence type="ECO:0000313" key="7">
    <source>
        <dbReference type="EMBL" id="VDN42919.1"/>
    </source>
</evidence>
<dbReference type="PANTHER" id="PTHR24064">
    <property type="entry name" value="SOLUTE CARRIER FAMILY 22 MEMBER"/>
    <property type="match status" value="1"/>
</dbReference>
<sequence length="119" mass="13247">MVEWTTSAFMLGNMVGASTLTRLSDKIGRRPILISSLLILGITGSLSALASGIISLTLGRFVQGICSPVCALMNFSDKSDCKWMFFIQEKKCIHKTLLRTLHHKTLLQINRKFFLPGIF</sequence>
<dbReference type="AlphaFoldDB" id="A0A3P7RQ48"/>